<dbReference type="Gene3D" id="1.50.10.10">
    <property type="match status" value="1"/>
</dbReference>
<evidence type="ECO:0000259" key="2">
    <source>
        <dbReference type="Pfam" id="PF14498"/>
    </source>
</evidence>
<organism evidence="5 6">
    <name type="scientific">Pseudalgibacter alginicilyticus</name>
    <dbReference type="NCBI Taxonomy" id="1736674"/>
    <lineage>
        <taxon>Bacteria</taxon>
        <taxon>Pseudomonadati</taxon>
        <taxon>Bacteroidota</taxon>
        <taxon>Flavobacteriia</taxon>
        <taxon>Flavobacteriales</taxon>
        <taxon>Flavobacteriaceae</taxon>
        <taxon>Pseudalgibacter</taxon>
    </lineage>
</organism>
<dbReference type="SUPFAM" id="SSF48208">
    <property type="entry name" value="Six-hairpin glycosidases"/>
    <property type="match status" value="1"/>
</dbReference>
<dbReference type="Pfam" id="PF14498">
    <property type="entry name" value="Glyco_hyd_65N_2"/>
    <property type="match status" value="1"/>
</dbReference>
<dbReference type="Pfam" id="PF21307">
    <property type="entry name" value="Glyco_hydro_95_C"/>
    <property type="match status" value="1"/>
</dbReference>
<evidence type="ECO:0000259" key="3">
    <source>
        <dbReference type="Pfam" id="PF21307"/>
    </source>
</evidence>
<evidence type="ECO:0000313" key="5">
    <source>
        <dbReference type="EMBL" id="ALJ04507.1"/>
    </source>
</evidence>
<dbReference type="GO" id="GO:0004560">
    <property type="term" value="F:alpha-L-fucosidase activity"/>
    <property type="evidence" value="ECO:0007669"/>
    <property type="project" value="InterPro"/>
</dbReference>
<dbReference type="KEGG" id="ahz:APS56_04845"/>
<dbReference type="EMBL" id="CP012898">
    <property type="protein sequence ID" value="ALJ04507.1"/>
    <property type="molecule type" value="Genomic_DNA"/>
</dbReference>
<protein>
    <submittedName>
        <fullName evidence="5">Uncharacterized protein</fullName>
    </submittedName>
</protein>
<dbReference type="InterPro" id="IPR049053">
    <property type="entry name" value="AFCA-like_C"/>
</dbReference>
<dbReference type="PIRSF" id="PIRSF007663">
    <property type="entry name" value="UCP007663"/>
    <property type="match status" value="1"/>
</dbReference>
<dbReference type="Gene3D" id="2.70.98.50">
    <property type="entry name" value="putative glycoside hydrolase family protein from bacillus halodurans"/>
    <property type="match status" value="1"/>
</dbReference>
<feature type="chain" id="PRO_5006042543" evidence="1">
    <location>
        <begin position="19"/>
        <end position="813"/>
    </location>
</feature>
<keyword evidence="6" id="KW-1185">Reference proteome</keyword>
<dbReference type="RefSeq" id="WP_054725402.1">
    <property type="nucleotide sequence ID" value="NZ_CP012898.1"/>
</dbReference>
<dbReference type="Proteomes" id="UP000057981">
    <property type="component" value="Chromosome"/>
</dbReference>
<feature type="domain" description="Alpha fucosidase A-like C-terminal" evidence="3">
    <location>
        <begin position="733"/>
        <end position="797"/>
    </location>
</feature>
<feature type="domain" description="Glycosyl hydrolase family 95 N-terminal" evidence="2">
    <location>
        <begin position="25"/>
        <end position="294"/>
    </location>
</feature>
<dbReference type="PANTHER" id="PTHR31084">
    <property type="entry name" value="ALPHA-L-FUCOSIDASE 2"/>
    <property type="match status" value="1"/>
</dbReference>
<name>A0A0P0CEU0_9FLAO</name>
<evidence type="ECO:0000313" key="6">
    <source>
        <dbReference type="Proteomes" id="UP000057981"/>
    </source>
</evidence>
<dbReference type="InterPro" id="IPR016518">
    <property type="entry name" value="Alpha-L-fucosidase"/>
</dbReference>
<dbReference type="InterPro" id="IPR012341">
    <property type="entry name" value="6hp_glycosidase-like_sf"/>
</dbReference>
<sequence length="813" mass="93106">MKARFIILLPLISFQLFAQENNFDLWYRFPAQEWEEALPVGNGRLGGMIFGTIEHERISLNEETIWSFPFKPVTATSKTRNLIKKQRELIFEGKYKEADELKVQDLDIPKNAKIIEEQIEGMYTGRSIYKPLADLYLHFGSTESIPYDYRRDLDIENAVASVTYKIDDVTYRREVIASYPDQAIVVRLTASKPGKISFSSKMTRRVDVKDDMYRYDAELGAKVESIKTPPAPIIKVLGDDHFSFSGKADPEGVSYVAHFKLVNEGGKKIPTVGGFKVENADAVTIFITAATDYNYEEPNLAAAQQLEKVSSYLYGEIKKRHIADYHKLYKRVYIELEKSRNSTMSTDRRVTAFQLGIKDSRVAPDTPRDNDLYALYFQYSRYLMIASSRKGTLPPALQGIWNDSLLPPWFGHYTSDINIEMNYWPAEVGNLSECHNVLLDFVFQHIDKAKKVAEISYGTRGMAFNSMSPWGPRATYSKWNGFTGWLAQHFWEHYAYTLDNEFLENKAYPFIKEAALFYVDHLVEYPERGYLVSGPEYSPENKYYLKEDPTKEGRHISMGTTMSRAIAYEVLSNAVKASEILEVDKDLRKEFIVARDNLSPYQIGKHGQLQEWLEDFEEVYPGHRHLSHLYGLFPGSEITKENNPEIFEAARKSVERRLEHNGGWTGWSRAWIIGLAARLQDGEMAREQLELLLERTTLHNLFDTHPRRGGNTTCFQIEGNMGATAGIAEMLMQSHEGFIHLLPAKPKNWRKGRITGLRARGAFEVDVNWDNGVLKGVNILSKKGGLCKLKYADKIIEFETDSGKEYSFNGKLQ</sequence>
<accession>A0A0P0CEU0</accession>
<evidence type="ECO:0000256" key="1">
    <source>
        <dbReference type="SAM" id="SignalP"/>
    </source>
</evidence>
<keyword evidence="1" id="KW-0732">Signal</keyword>
<dbReference type="AlphaFoldDB" id="A0A0P0CEU0"/>
<dbReference type="PATRIC" id="fig|1736674.3.peg.996"/>
<dbReference type="InterPro" id="IPR054363">
    <property type="entry name" value="GH95_cat"/>
</dbReference>
<dbReference type="STRING" id="1736674.APS56_04845"/>
<dbReference type="PANTHER" id="PTHR31084:SF0">
    <property type="entry name" value="ALPHA-L-FUCOSIDASE 2"/>
    <property type="match status" value="1"/>
</dbReference>
<gene>
    <name evidence="5" type="ORF">APS56_04845</name>
</gene>
<feature type="signal peptide" evidence="1">
    <location>
        <begin position="1"/>
        <end position="18"/>
    </location>
</feature>
<dbReference type="OrthoDB" id="9802600at2"/>
<feature type="domain" description="Glycosyl hydrolase family 95 catalytic" evidence="4">
    <location>
        <begin position="314"/>
        <end position="731"/>
    </location>
</feature>
<dbReference type="Pfam" id="PF22124">
    <property type="entry name" value="Glyco_hydro_95_cat"/>
    <property type="match status" value="1"/>
</dbReference>
<proteinExistence type="predicted"/>
<dbReference type="GO" id="GO:0005975">
    <property type="term" value="P:carbohydrate metabolic process"/>
    <property type="evidence" value="ECO:0007669"/>
    <property type="project" value="InterPro"/>
</dbReference>
<dbReference type="InterPro" id="IPR008928">
    <property type="entry name" value="6-hairpin_glycosidase_sf"/>
</dbReference>
<evidence type="ECO:0000259" key="4">
    <source>
        <dbReference type="Pfam" id="PF22124"/>
    </source>
</evidence>
<reference evidence="5 6" key="1">
    <citation type="submission" date="2015-10" db="EMBL/GenBank/DDBJ databases">
        <authorList>
            <person name="Gilbert D.G."/>
        </authorList>
    </citation>
    <scope>NUCLEOTIDE SEQUENCE [LARGE SCALE GENOMIC DNA]</scope>
    <source>
        <strain evidence="6">HZ-22</strain>
    </source>
</reference>
<dbReference type="InterPro" id="IPR027414">
    <property type="entry name" value="GH95_N_dom"/>
</dbReference>